<comment type="caution">
    <text evidence="1">The sequence shown here is derived from an EMBL/GenBank/DDBJ whole genome shotgun (WGS) entry which is preliminary data.</text>
</comment>
<evidence type="ECO:0000313" key="2">
    <source>
        <dbReference type="Proteomes" id="UP001458880"/>
    </source>
</evidence>
<dbReference type="EMBL" id="JASPKY010000301">
    <property type="protein sequence ID" value="KAK9709822.1"/>
    <property type="molecule type" value="Genomic_DNA"/>
</dbReference>
<organism evidence="1 2">
    <name type="scientific">Popillia japonica</name>
    <name type="common">Japanese beetle</name>
    <dbReference type="NCBI Taxonomy" id="7064"/>
    <lineage>
        <taxon>Eukaryota</taxon>
        <taxon>Metazoa</taxon>
        <taxon>Ecdysozoa</taxon>
        <taxon>Arthropoda</taxon>
        <taxon>Hexapoda</taxon>
        <taxon>Insecta</taxon>
        <taxon>Pterygota</taxon>
        <taxon>Neoptera</taxon>
        <taxon>Endopterygota</taxon>
        <taxon>Coleoptera</taxon>
        <taxon>Polyphaga</taxon>
        <taxon>Scarabaeiformia</taxon>
        <taxon>Scarabaeidae</taxon>
        <taxon>Rutelinae</taxon>
        <taxon>Popillia</taxon>
    </lineage>
</organism>
<dbReference type="Proteomes" id="UP001458880">
    <property type="component" value="Unassembled WGS sequence"/>
</dbReference>
<name>A0AAW1JYZ0_POPJA</name>
<proteinExistence type="predicted"/>
<reference evidence="1 2" key="1">
    <citation type="journal article" date="2024" name="BMC Genomics">
        <title>De novo assembly and annotation of Popillia japonica's genome with initial clues to its potential as an invasive pest.</title>
        <authorList>
            <person name="Cucini C."/>
            <person name="Boschi S."/>
            <person name="Funari R."/>
            <person name="Cardaioli E."/>
            <person name="Iannotti N."/>
            <person name="Marturano G."/>
            <person name="Paoli F."/>
            <person name="Bruttini M."/>
            <person name="Carapelli A."/>
            <person name="Frati F."/>
            <person name="Nardi F."/>
        </authorList>
    </citation>
    <scope>NUCLEOTIDE SEQUENCE [LARGE SCALE GENOMIC DNA]</scope>
    <source>
        <strain evidence="1">DMR45628</strain>
    </source>
</reference>
<keyword evidence="2" id="KW-1185">Reference proteome</keyword>
<accession>A0AAW1JYZ0</accession>
<gene>
    <name evidence="1" type="ORF">QE152_g26391</name>
</gene>
<protein>
    <submittedName>
        <fullName evidence="1">Uncharacterized protein</fullName>
    </submittedName>
</protein>
<dbReference type="AlphaFoldDB" id="A0AAW1JYZ0"/>
<evidence type="ECO:0000313" key="1">
    <source>
        <dbReference type="EMBL" id="KAK9709822.1"/>
    </source>
</evidence>
<sequence>MQFLVLGNHEETGTGERFLSVLRKRTLLEYWRCSSRYIQLPDVDFGIPHKGRIDMTRTRVKNVEGGIEVERNVYAVKTRNSHTNLKDSPGFRRIAFPTS</sequence>